<dbReference type="GO" id="GO:0005634">
    <property type="term" value="C:nucleus"/>
    <property type="evidence" value="ECO:0007669"/>
    <property type="project" value="UniProtKB-SubCell"/>
</dbReference>
<dbReference type="InterPro" id="IPR036236">
    <property type="entry name" value="Znf_C2H2_sf"/>
</dbReference>
<dbReference type="Proteomes" id="UP000527178">
    <property type="component" value="Unassembled WGS sequence"/>
</dbReference>
<feature type="domain" description="C2H2-type" evidence="9">
    <location>
        <begin position="27"/>
        <end position="54"/>
    </location>
</feature>
<keyword evidence="3" id="KW-0479">Metal-binding</keyword>
<evidence type="ECO:0000313" key="11">
    <source>
        <dbReference type="Proteomes" id="UP000527178"/>
    </source>
</evidence>
<evidence type="ECO:0000256" key="4">
    <source>
        <dbReference type="ARBA" id="ARBA00022737"/>
    </source>
</evidence>
<dbReference type="InterPro" id="IPR013087">
    <property type="entry name" value="Znf_C2H2_type"/>
</dbReference>
<comment type="similarity">
    <text evidence="2">Belongs to the krueppel C2H2-type zinc-finger protein family.</text>
</comment>
<dbReference type="GO" id="GO:0008270">
    <property type="term" value="F:zinc ion binding"/>
    <property type="evidence" value="ECO:0007669"/>
    <property type="project" value="UniProtKB-KW"/>
</dbReference>
<reference evidence="10 11" key="1">
    <citation type="submission" date="2019-09" db="EMBL/GenBank/DDBJ databases">
        <title>Bird 10,000 Genomes (B10K) Project - Family phase.</title>
        <authorList>
            <person name="Zhang G."/>
        </authorList>
    </citation>
    <scope>NUCLEOTIDE SEQUENCE [LARGE SCALE GENOMIC DNA]</scope>
    <source>
        <strain evidence="10">B10K-DU-002-18</strain>
        <tissue evidence="10">Muscle</tissue>
    </source>
</reference>
<dbReference type="PANTHER" id="PTHR23226:SF416">
    <property type="entry name" value="FI01424P"/>
    <property type="match status" value="1"/>
</dbReference>
<dbReference type="AlphaFoldDB" id="A0A7L2LWD5"/>
<gene>
    <name evidence="10" type="primary">Znf71</name>
    <name evidence="10" type="ORF">HIPICT_R00006</name>
</gene>
<feature type="non-terminal residue" evidence="10">
    <location>
        <position position="1"/>
    </location>
</feature>
<evidence type="ECO:0000256" key="5">
    <source>
        <dbReference type="ARBA" id="ARBA00022771"/>
    </source>
</evidence>
<proteinExistence type="inferred from homology"/>
<dbReference type="FunFam" id="3.30.160.60:FF:004135">
    <property type="match status" value="1"/>
</dbReference>
<evidence type="ECO:0000256" key="6">
    <source>
        <dbReference type="ARBA" id="ARBA00022833"/>
    </source>
</evidence>
<evidence type="ECO:0000256" key="8">
    <source>
        <dbReference type="PROSITE-ProRule" id="PRU00042"/>
    </source>
</evidence>
<keyword evidence="6" id="KW-0862">Zinc</keyword>
<dbReference type="PANTHER" id="PTHR23226">
    <property type="entry name" value="ZINC FINGER AND SCAN DOMAIN-CONTAINING"/>
    <property type="match status" value="1"/>
</dbReference>
<keyword evidence="4" id="KW-0677">Repeat</keyword>
<dbReference type="EMBL" id="VWYN01017163">
    <property type="protein sequence ID" value="NXR51562.1"/>
    <property type="molecule type" value="Genomic_DNA"/>
</dbReference>
<evidence type="ECO:0000256" key="2">
    <source>
        <dbReference type="ARBA" id="ARBA00006991"/>
    </source>
</evidence>
<comment type="caution">
    <text evidence="10">The sequence shown here is derived from an EMBL/GenBank/DDBJ whole genome shotgun (WGS) entry which is preliminary data.</text>
</comment>
<organism evidence="10 11">
    <name type="scientific">Hippolais icterina</name>
    <name type="common">icterine warbler</name>
    <dbReference type="NCBI Taxonomy" id="68497"/>
    <lineage>
        <taxon>Eukaryota</taxon>
        <taxon>Metazoa</taxon>
        <taxon>Chordata</taxon>
        <taxon>Craniata</taxon>
        <taxon>Vertebrata</taxon>
        <taxon>Euteleostomi</taxon>
        <taxon>Archelosauria</taxon>
        <taxon>Archosauria</taxon>
        <taxon>Dinosauria</taxon>
        <taxon>Saurischia</taxon>
        <taxon>Theropoda</taxon>
        <taxon>Coelurosauria</taxon>
        <taxon>Aves</taxon>
        <taxon>Neognathae</taxon>
        <taxon>Neoaves</taxon>
        <taxon>Telluraves</taxon>
        <taxon>Australaves</taxon>
        <taxon>Passeriformes</taxon>
        <taxon>Sylvioidea</taxon>
        <taxon>Sylviidae</taxon>
        <taxon>Acrocephalinae</taxon>
        <taxon>Hippolais</taxon>
    </lineage>
</organism>
<evidence type="ECO:0000256" key="1">
    <source>
        <dbReference type="ARBA" id="ARBA00004123"/>
    </source>
</evidence>
<dbReference type="GO" id="GO:0000981">
    <property type="term" value="F:DNA-binding transcription factor activity, RNA polymerase II-specific"/>
    <property type="evidence" value="ECO:0007669"/>
    <property type="project" value="TreeGrafter"/>
</dbReference>
<dbReference type="Pfam" id="PF00096">
    <property type="entry name" value="zf-C2H2"/>
    <property type="match status" value="2"/>
</dbReference>
<name>A0A7L2LWD5_9SYLV</name>
<keyword evidence="11" id="KW-1185">Reference proteome</keyword>
<sequence>CPDCGMGFKYNYQLVTHRRIHTGERPYECVECGKSFRRSSTLTLHQKNHTGERP</sequence>
<dbReference type="Gene3D" id="3.30.160.60">
    <property type="entry name" value="Classic Zinc Finger"/>
    <property type="match status" value="2"/>
</dbReference>
<accession>A0A7L2LWD5</accession>
<dbReference type="PROSITE" id="PS50157">
    <property type="entry name" value="ZINC_FINGER_C2H2_2"/>
    <property type="match status" value="2"/>
</dbReference>
<protein>
    <submittedName>
        <fullName evidence="10">ZNF71 factor</fullName>
    </submittedName>
</protein>
<dbReference type="FunFam" id="3.30.160.60:FF:001111">
    <property type="entry name" value="Zinc finger protein 92 homolog"/>
    <property type="match status" value="1"/>
</dbReference>
<evidence type="ECO:0000256" key="3">
    <source>
        <dbReference type="ARBA" id="ARBA00022723"/>
    </source>
</evidence>
<dbReference type="PROSITE" id="PS00028">
    <property type="entry name" value="ZINC_FINGER_C2H2_1"/>
    <property type="match status" value="2"/>
</dbReference>
<comment type="subcellular location">
    <subcellularLocation>
        <location evidence="1">Nucleus</location>
    </subcellularLocation>
</comment>
<evidence type="ECO:0000259" key="9">
    <source>
        <dbReference type="PROSITE" id="PS50157"/>
    </source>
</evidence>
<keyword evidence="5 8" id="KW-0863">Zinc-finger</keyword>
<dbReference type="SMART" id="SM00355">
    <property type="entry name" value="ZnF_C2H2"/>
    <property type="match status" value="2"/>
</dbReference>
<feature type="non-terminal residue" evidence="10">
    <location>
        <position position="54"/>
    </location>
</feature>
<evidence type="ECO:0000256" key="7">
    <source>
        <dbReference type="ARBA" id="ARBA00023242"/>
    </source>
</evidence>
<dbReference type="SUPFAM" id="SSF57667">
    <property type="entry name" value="beta-beta-alpha zinc fingers"/>
    <property type="match status" value="1"/>
</dbReference>
<keyword evidence="7" id="KW-0539">Nucleus</keyword>
<dbReference type="GO" id="GO:0000978">
    <property type="term" value="F:RNA polymerase II cis-regulatory region sequence-specific DNA binding"/>
    <property type="evidence" value="ECO:0007669"/>
    <property type="project" value="TreeGrafter"/>
</dbReference>
<feature type="domain" description="C2H2-type" evidence="9">
    <location>
        <begin position="1"/>
        <end position="26"/>
    </location>
</feature>
<evidence type="ECO:0000313" key="10">
    <source>
        <dbReference type="EMBL" id="NXR51562.1"/>
    </source>
</evidence>